<organism evidence="2 3">
    <name type="scientific">Klebsormidium nitens</name>
    <name type="common">Green alga</name>
    <name type="synonym">Ulothrix nitens</name>
    <dbReference type="NCBI Taxonomy" id="105231"/>
    <lineage>
        <taxon>Eukaryota</taxon>
        <taxon>Viridiplantae</taxon>
        <taxon>Streptophyta</taxon>
        <taxon>Klebsormidiophyceae</taxon>
        <taxon>Klebsormidiales</taxon>
        <taxon>Klebsormidiaceae</taxon>
        <taxon>Klebsormidium</taxon>
    </lineage>
</organism>
<name>A0A1Y1HK44_KLENI</name>
<evidence type="ECO:0000313" key="3">
    <source>
        <dbReference type="Proteomes" id="UP000054558"/>
    </source>
</evidence>
<dbReference type="AlphaFoldDB" id="A0A1Y1HK44"/>
<reference evidence="2 3" key="1">
    <citation type="journal article" date="2014" name="Nat. Commun.">
        <title>Klebsormidium flaccidum genome reveals primary factors for plant terrestrial adaptation.</title>
        <authorList>
            <person name="Hori K."/>
            <person name="Maruyama F."/>
            <person name="Fujisawa T."/>
            <person name="Togashi T."/>
            <person name="Yamamoto N."/>
            <person name="Seo M."/>
            <person name="Sato S."/>
            <person name="Yamada T."/>
            <person name="Mori H."/>
            <person name="Tajima N."/>
            <person name="Moriyama T."/>
            <person name="Ikeuchi M."/>
            <person name="Watanabe M."/>
            <person name="Wada H."/>
            <person name="Kobayashi K."/>
            <person name="Saito M."/>
            <person name="Masuda T."/>
            <person name="Sasaki-Sekimoto Y."/>
            <person name="Mashiguchi K."/>
            <person name="Awai K."/>
            <person name="Shimojima M."/>
            <person name="Masuda S."/>
            <person name="Iwai M."/>
            <person name="Nobusawa T."/>
            <person name="Narise T."/>
            <person name="Kondo S."/>
            <person name="Saito H."/>
            <person name="Sato R."/>
            <person name="Murakawa M."/>
            <person name="Ihara Y."/>
            <person name="Oshima-Yamada Y."/>
            <person name="Ohtaka K."/>
            <person name="Satoh M."/>
            <person name="Sonobe K."/>
            <person name="Ishii M."/>
            <person name="Ohtani R."/>
            <person name="Kanamori-Sato M."/>
            <person name="Honoki R."/>
            <person name="Miyazaki D."/>
            <person name="Mochizuki H."/>
            <person name="Umetsu J."/>
            <person name="Higashi K."/>
            <person name="Shibata D."/>
            <person name="Kamiya Y."/>
            <person name="Sato N."/>
            <person name="Nakamura Y."/>
            <person name="Tabata S."/>
            <person name="Ida S."/>
            <person name="Kurokawa K."/>
            <person name="Ohta H."/>
        </authorList>
    </citation>
    <scope>NUCLEOTIDE SEQUENCE [LARGE SCALE GENOMIC DNA]</scope>
    <source>
        <strain evidence="2 3">NIES-2285</strain>
    </source>
</reference>
<protein>
    <submittedName>
        <fullName evidence="2">Uncharacterized protein</fullName>
    </submittedName>
</protein>
<evidence type="ECO:0000313" key="2">
    <source>
        <dbReference type="EMBL" id="GAQ78940.1"/>
    </source>
</evidence>
<proteinExistence type="predicted"/>
<accession>A0A1Y1HK44</accession>
<gene>
    <name evidence="2" type="ORF">KFL_000210260</name>
</gene>
<feature type="region of interest" description="Disordered" evidence="1">
    <location>
        <begin position="161"/>
        <end position="182"/>
    </location>
</feature>
<sequence length="273" mass="30212">MALAEEPTRSKVWSVFFRHAKFGMLMLNMGSKLVAVFVVLVIVGTTRDPGVDDATTQGASAGPTIRSRRELREYVPPATCPFDFSQTPFPMTLSLCSLPNAWSESCCAAIRNDFWIPAFGQNTESIPDTCIAAVEARLLQEQLEIKYSKVCGSDGVLSDPLLRRGQPGDNQMQTAPEDGSDSEFENVVSQLLYSEESLEEIPGDTRPLEERSVESTEETEEEVKVEAVRPNVLSRPWGWENGSDSTNDVEGQELTLTITVMDELRREMPVVSV</sequence>
<feature type="region of interest" description="Disordered" evidence="1">
    <location>
        <begin position="196"/>
        <end position="221"/>
    </location>
</feature>
<keyword evidence="3" id="KW-1185">Reference proteome</keyword>
<dbReference type="EMBL" id="DF236970">
    <property type="protein sequence ID" value="GAQ78940.1"/>
    <property type="molecule type" value="Genomic_DNA"/>
</dbReference>
<dbReference type="Proteomes" id="UP000054558">
    <property type="component" value="Unassembled WGS sequence"/>
</dbReference>
<evidence type="ECO:0000256" key="1">
    <source>
        <dbReference type="SAM" id="MobiDB-lite"/>
    </source>
</evidence>